<evidence type="ECO:0000259" key="1">
    <source>
        <dbReference type="Pfam" id="PF07727"/>
    </source>
</evidence>
<dbReference type="Pfam" id="PF07727">
    <property type="entry name" value="RVT_2"/>
    <property type="match status" value="1"/>
</dbReference>
<dbReference type="RefSeq" id="XP_016462436.1">
    <property type="nucleotide sequence ID" value="XM_016606950.1"/>
</dbReference>
<gene>
    <name evidence="2" type="primary">LOC107785609</name>
</gene>
<dbReference type="STRING" id="4097.A0A1S3ZDE5"/>
<dbReference type="PaxDb" id="4097-A0A1S3ZDE5"/>
<name>A0A1S3ZDE5_TOBAC</name>
<feature type="domain" description="Reverse transcriptase Ty1/copia-type" evidence="1">
    <location>
        <begin position="3"/>
        <end position="186"/>
    </location>
</feature>
<dbReference type="InterPro" id="IPR013103">
    <property type="entry name" value="RVT_2"/>
</dbReference>
<dbReference type="PANTHER" id="PTHR11439">
    <property type="entry name" value="GAG-POL-RELATED RETROTRANSPOSON"/>
    <property type="match status" value="1"/>
</dbReference>
<organism evidence="2">
    <name type="scientific">Nicotiana tabacum</name>
    <name type="common">Common tobacco</name>
    <dbReference type="NCBI Taxonomy" id="4097"/>
    <lineage>
        <taxon>Eukaryota</taxon>
        <taxon>Viridiplantae</taxon>
        <taxon>Streptophyta</taxon>
        <taxon>Embryophyta</taxon>
        <taxon>Tracheophyta</taxon>
        <taxon>Spermatophyta</taxon>
        <taxon>Magnoliopsida</taxon>
        <taxon>eudicotyledons</taxon>
        <taxon>Gunneridae</taxon>
        <taxon>Pentapetalae</taxon>
        <taxon>asterids</taxon>
        <taxon>lamiids</taxon>
        <taxon>Solanales</taxon>
        <taxon>Solanaceae</taxon>
        <taxon>Nicotianoideae</taxon>
        <taxon>Nicotianeae</taxon>
        <taxon>Nicotiana</taxon>
    </lineage>
</organism>
<dbReference type="SUPFAM" id="SSF56672">
    <property type="entry name" value="DNA/RNA polymerases"/>
    <property type="match status" value="1"/>
</dbReference>
<dbReference type="InterPro" id="IPR043502">
    <property type="entry name" value="DNA/RNA_pol_sf"/>
</dbReference>
<sequence>MCTIRCLVAFAIKKGWPLYQLDVNNVFLDGDLDEEVYMKLPQDLTIVTFSQFASHLVRKLRKSHNGLRQASRQWYAKLSQALCTRGYTHSLNDYSIFIKRLDSSIVFFAVYVDDIILTGEDHQEINDLRIFSNGQFKIKDLGLLNYFMRIELLSVDSGVLFHQKKFISELVAKYECSDASVVSSPLELCVKLKYDVGILLPNPESYRSLVENLNFSLILGQIYILMYNILVNFLSPCVPHMIVALHVLRYLKGTHDVRVYFNDSSNFSVQAFYDSDWASCLTSADQFLVFVCL</sequence>
<dbReference type="AlphaFoldDB" id="A0A1S3ZDE5"/>
<dbReference type="KEGG" id="nta:107785609"/>
<proteinExistence type="predicted"/>
<dbReference type="PANTHER" id="PTHR11439:SF449">
    <property type="entry name" value="REVERSE TRANSCRIPTASE TY1_COPIA-TYPE DOMAIN-CONTAINING PROTEIN"/>
    <property type="match status" value="1"/>
</dbReference>
<evidence type="ECO:0000313" key="2">
    <source>
        <dbReference type="RefSeq" id="XP_016462436.1"/>
    </source>
</evidence>
<protein>
    <submittedName>
        <fullName evidence="2">Uncharacterized mitochondrial protein AtMg00810-like</fullName>
    </submittedName>
</protein>
<accession>A0A1S3ZDE5</accession>
<dbReference type="OrthoDB" id="414945at2759"/>
<reference evidence="2" key="1">
    <citation type="submission" date="2025-08" db="UniProtKB">
        <authorList>
            <consortium name="RefSeq"/>
        </authorList>
    </citation>
    <scope>IDENTIFICATION</scope>
</reference>